<dbReference type="PROSITE" id="PS51257">
    <property type="entry name" value="PROKAR_LIPOPROTEIN"/>
    <property type="match status" value="1"/>
</dbReference>
<name>A0ABU6IYN2_9ACTN</name>
<evidence type="ECO:0000256" key="4">
    <source>
        <dbReference type="ARBA" id="ARBA00022723"/>
    </source>
</evidence>
<evidence type="ECO:0000256" key="2">
    <source>
        <dbReference type="ARBA" id="ARBA00022448"/>
    </source>
</evidence>
<dbReference type="InterPro" id="IPR012286">
    <property type="entry name" value="Tetrahaem_cytochrome"/>
</dbReference>
<feature type="domain" description="Tetrahaem cytochrome" evidence="9">
    <location>
        <begin position="63"/>
        <end position="123"/>
    </location>
</feature>
<comment type="caution">
    <text evidence="10">The sequence shown here is derived from an EMBL/GenBank/DDBJ whole genome shotgun (WGS) entry which is preliminary data.</text>
</comment>
<dbReference type="EMBL" id="JAYMFH010000005">
    <property type="protein sequence ID" value="MEC4294895.1"/>
    <property type="molecule type" value="Genomic_DNA"/>
</dbReference>
<reference evidence="10 11" key="1">
    <citation type="submission" date="2024-01" db="EMBL/GenBank/DDBJ databases">
        <title>novel species in genus Adlercreutzia.</title>
        <authorList>
            <person name="Liu X."/>
        </authorList>
    </citation>
    <scope>NUCLEOTIDE SEQUENCE [LARGE SCALE GENOMIC DNA]</scope>
    <source>
        <strain evidence="10 11">R22</strain>
    </source>
</reference>
<dbReference type="Proteomes" id="UP001343724">
    <property type="component" value="Unassembled WGS sequence"/>
</dbReference>
<dbReference type="Gene3D" id="1.10.1130.10">
    <property type="entry name" value="Flavocytochrome C3, Chain A"/>
    <property type="match status" value="1"/>
</dbReference>
<feature type="compositionally biased region" description="Low complexity" evidence="7">
    <location>
        <begin position="40"/>
        <end position="54"/>
    </location>
</feature>
<proteinExistence type="predicted"/>
<evidence type="ECO:0000313" key="10">
    <source>
        <dbReference type="EMBL" id="MEC4294895.1"/>
    </source>
</evidence>
<keyword evidence="11" id="KW-1185">Reference proteome</keyword>
<keyword evidence="2" id="KW-0813">Transport</keyword>
<organism evidence="10 11">
    <name type="scientific">Adlercreutzia shanghongiae</name>
    <dbReference type="NCBI Taxonomy" id="3111773"/>
    <lineage>
        <taxon>Bacteria</taxon>
        <taxon>Bacillati</taxon>
        <taxon>Actinomycetota</taxon>
        <taxon>Coriobacteriia</taxon>
        <taxon>Eggerthellales</taxon>
        <taxon>Eggerthellaceae</taxon>
        <taxon>Adlercreutzia</taxon>
    </lineage>
</organism>
<keyword evidence="6" id="KW-0408">Iron</keyword>
<accession>A0ABU6IYN2</accession>
<dbReference type="RefSeq" id="WP_326454614.1">
    <property type="nucleotide sequence ID" value="NZ_JAYMFH010000005.1"/>
</dbReference>
<evidence type="ECO:0000256" key="3">
    <source>
        <dbReference type="ARBA" id="ARBA00022617"/>
    </source>
</evidence>
<feature type="chain" id="PRO_5045412280" evidence="8">
    <location>
        <begin position="32"/>
        <end position="138"/>
    </location>
</feature>
<comment type="subcellular location">
    <subcellularLocation>
        <location evidence="1">Cell envelope</location>
    </subcellularLocation>
</comment>
<dbReference type="SUPFAM" id="SSF48695">
    <property type="entry name" value="Multiheme cytochromes"/>
    <property type="match status" value="1"/>
</dbReference>
<evidence type="ECO:0000256" key="6">
    <source>
        <dbReference type="ARBA" id="ARBA00023004"/>
    </source>
</evidence>
<keyword evidence="4" id="KW-0479">Metal-binding</keyword>
<evidence type="ECO:0000256" key="7">
    <source>
        <dbReference type="SAM" id="MobiDB-lite"/>
    </source>
</evidence>
<sequence>MSKKNLSVKALIALSTVALVAALAVAGCAPAGDADKTDMAGTGAATEQTAASEADPTDPTGPYVSDEACLACHGGSYEAHAEQTADLGQWNPHASIHGGYNSCDNCHERGQEVTRNWCSNCHTYSAEGSEYHEDSLFL</sequence>
<dbReference type="Pfam" id="PF14537">
    <property type="entry name" value="Cytochrom_c3_2"/>
    <property type="match status" value="1"/>
</dbReference>
<evidence type="ECO:0000256" key="1">
    <source>
        <dbReference type="ARBA" id="ARBA00004196"/>
    </source>
</evidence>
<keyword evidence="5" id="KW-0249">Electron transport</keyword>
<keyword evidence="3" id="KW-0349">Heme</keyword>
<feature type="region of interest" description="Disordered" evidence="7">
    <location>
        <begin position="33"/>
        <end position="62"/>
    </location>
</feature>
<keyword evidence="8" id="KW-0732">Signal</keyword>
<dbReference type="InterPro" id="IPR036280">
    <property type="entry name" value="Multihaem_cyt_sf"/>
</dbReference>
<evidence type="ECO:0000256" key="5">
    <source>
        <dbReference type="ARBA" id="ARBA00022982"/>
    </source>
</evidence>
<evidence type="ECO:0000259" key="9">
    <source>
        <dbReference type="Pfam" id="PF14537"/>
    </source>
</evidence>
<evidence type="ECO:0000256" key="8">
    <source>
        <dbReference type="SAM" id="SignalP"/>
    </source>
</evidence>
<gene>
    <name evidence="10" type="ORF">VJ920_06205</name>
</gene>
<feature type="signal peptide" evidence="8">
    <location>
        <begin position="1"/>
        <end position="31"/>
    </location>
</feature>
<protein>
    <submittedName>
        <fullName evidence="10">Cytochrome c3 family protein</fullName>
    </submittedName>
</protein>
<evidence type="ECO:0000313" key="11">
    <source>
        <dbReference type="Proteomes" id="UP001343724"/>
    </source>
</evidence>